<comment type="caution">
    <text evidence="1">The sequence shown here is derived from an EMBL/GenBank/DDBJ whole genome shotgun (WGS) entry which is preliminary data.</text>
</comment>
<gene>
    <name evidence="1" type="primary">ilvM</name>
    <name evidence="1" type="ORF">H8B19_10760</name>
</gene>
<dbReference type="GO" id="GO:0003984">
    <property type="term" value="F:acetolactate synthase activity"/>
    <property type="evidence" value="ECO:0007669"/>
    <property type="project" value="UniProtKB-EC"/>
</dbReference>
<dbReference type="EMBL" id="JACNEP010000007">
    <property type="protein sequence ID" value="MBC3766362.1"/>
    <property type="molecule type" value="Genomic_DNA"/>
</dbReference>
<accession>A0A8J6IV59</accession>
<sequence length="93" mass="10226">MHQLTLLLNNAPAALERVLQVTRYRGFVLESCDVRTEQNNLTVKMQVSGSRPVSLLTSQLNKLHDLEELCLTSLCSSVGDSDEQPVVRLAAGC</sequence>
<protein>
    <submittedName>
        <fullName evidence="1">Acetolactate synthase 2 small subunit</fullName>
        <ecNumber evidence="1">2.2.1.6</ecNumber>
    </submittedName>
</protein>
<dbReference type="Proteomes" id="UP000601768">
    <property type="component" value="Unassembled WGS sequence"/>
</dbReference>
<keyword evidence="1" id="KW-0808">Transferase</keyword>
<keyword evidence="2" id="KW-1185">Reference proteome</keyword>
<reference evidence="1" key="2">
    <citation type="submission" date="2020-08" db="EMBL/GenBank/DDBJ databases">
        <authorList>
            <person name="Lai Q."/>
        </authorList>
    </citation>
    <scope>NUCLEOTIDE SEQUENCE</scope>
    <source>
        <strain evidence="1">S27-2</strain>
    </source>
</reference>
<dbReference type="NCBIfam" id="NF008362">
    <property type="entry name" value="PRK11152.1"/>
    <property type="match status" value="1"/>
</dbReference>
<dbReference type="SUPFAM" id="SSF55021">
    <property type="entry name" value="ACT-like"/>
    <property type="match status" value="1"/>
</dbReference>
<dbReference type="EC" id="2.2.1.6" evidence="1"/>
<dbReference type="RefSeq" id="WP_186506885.1">
    <property type="nucleotide sequence ID" value="NZ_JACNEP010000007.1"/>
</dbReference>
<dbReference type="InterPro" id="IPR045865">
    <property type="entry name" value="ACT-like_dom_sf"/>
</dbReference>
<dbReference type="Pfam" id="PF13710">
    <property type="entry name" value="ACT_5"/>
    <property type="match status" value="1"/>
</dbReference>
<reference evidence="1" key="1">
    <citation type="journal article" date="2018" name="Int. J. Syst. Evol. Microbiol.">
        <title>Neptunicella marina gen. nov., sp. nov., isolated from surface seawater.</title>
        <authorList>
            <person name="Liu X."/>
            <person name="Lai Q."/>
            <person name="Du Y."/>
            <person name="Zhang X."/>
            <person name="Liu Z."/>
            <person name="Sun F."/>
            <person name="Shao Z."/>
        </authorList>
    </citation>
    <scope>NUCLEOTIDE SEQUENCE</scope>
    <source>
        <strain evidence="1">S27-2</strain>
    </source>
</reference>
<evidence type="ECO:0000313" key="1">
    <source>
        <dbReference type="EMBL" id="MBC3766362.1"/>
    </source>
</evidence>
<evidence type="ECO:0000313" key="2">
    <source>
        <dbReference type="Proteomes" id="UP000601768"/>
    </source>
</evidence>
<dbReference type="Gene3D" id="3.30.70.260">
    <property type="match status" value="1"/>
</dbReference>
<dbReference type="AlphaFoldDB" id="A0A8J6IV59"/>
<name>A0A8J6IV59_9ALTE</name>
<proteinExistence type="predicted"/>
<organism evidence="1 2">
    <name type="scientific">Neptunicella marina</name>
    <dbReference type="NCBI Taxonomy" id="2125989"/>
    <lineage>
        <taxon>Bacteria</taxon>
        <taxon>Pseudomonadati</taxon>
        <taxon>Pseudomonadota</taxon>
        <taxon>Gammaproteobacteria</taxon>
        <taxon>Alteromonadales</taxon>
        <taxon>Alteromonadaceae</taxon>
        <taxon>Neptunicella</taxon>
    </lineage>
</organism>